<dbReference type="Proteomes" id="UP000683511">
    <property type="component" value="Chromosome"/>
</dbReference>
<organism evidence="1 2">
    <name type="scientific">Richelia sinica FACHB-800</name>
    <dbReference type="NCBI Taxonomy" id="1357546"/>
    <lineage>
        <taxon>Bacteria</taxon>
        <taxon>Bacillati</taxon>
        <taxon>Cyanobacteriota</taxon>
        <taxon>Cyanophyceae</taxon>
        <taxon>Nostocales</taxon>
        <taxon>Nostocaceae</taxon>
        <taxon>Richelia</taxon>
    </lineage>
</organism>
<dbReference type="AlphaFoldDB" id="A0A975T9N0"/>
<evidence type="ECO:0000313" key="1">
    <source>
        <dbReference type="EMBL" id="QXE23921.1"/>
    </source>
</evidence>
<proteinExistence type="predicted"/>
<reference evidence="1" key="1">
    <citation type="submission" date="2017-04" db="EMBL/GenBank/DDBJ databases">
        <title>Genome deletions in a multicellular cyanobacterial endosymbiont for morphological adaptation in marine diatoms.</title>
        <authorList>
            <person name="Wang Y."/>
            <person name="Gao H."/>
            <person name="Li R."/>
            <person name="Xu X."/>
        </authorList>
    </citation>
    <scope>NUCLEOTIDE SEQUENCE</scope>
    <source>
        <strain evidence="1">FACHB 800</strain>
    </source>
</reference>
<gene>
    <name evidence="1" type="ORF">B6N60_02618</name>
</gene>
<keyword evidence="2" id="KW-1185">Reference proteome</keyword>
<protein>
    <submittedName>
        <fullName evidence="1">Uncharacterized protein</fullName>
    </submittedName>
</protein>
<sequence>MSGSLKLKPFDNLYLNKLKMCDFSGDMVREEGRNDNKGRQNAYPVRV</sequence>
<dbReference type="KEGG" id="rsin:B6N60_02618"/>
<accession>A0A975T9N0</accession>
<evidence type="ECO:0000313" key="2">
    <source>
        <dbReference type="Proteomes" id="UP000683511"/>
    </source>
</evidence>
<name>A0A975T9N0_9NOST</name>
<dbReference type="EMBL" id="CP021056">
    <property type="protein sequence ID" value="QXE23921.1"/>
    <property type="molecule type" value="Genomic_DNA"/>
</dbReference>